<keyword evidence="6" id="KW-0597">Phosphoprotein</keyword>
<feature type="transmembrane region" description="Helical" evidence="15">
    <location>
        <begin position="989"/>
        <end position="1006"/>
    </location>
</feature>
<dbReference type="PROSITE" id="PS50885">
    <property type="entry name" value="HAMP"/>
    <property type="match status" value="1"/>
</dbReference>
<dbReference type="CDD" id="cd06225">
    <property type="entry name" value="HAMP"/>
    <property type="match status" value="1"/>
</dbReference>
<dbReference type="SMART" id="SM00304">
    <property type="entry name" value="HAMP"/>
    <property type="match status" value="1"/>
</dbReference>
<dbReference type="RefSeq" id="WP_270073338.1">
    <property type="nucleotide sequence ID" value="NZ_JAJAQC010000029.1"/>
</dbReference>
<dbReference type="InterPro" id="IPR036097">
    <property type="entry name" value="HisK_dim/P_sf"/>
</dbReference>
<dbReference type="Gene3D" id="1.20.1640.10">
    <property type="entry name" value="Multidrug efflux transporter AcrB transmembrane domain"/>
    <property type="match status" value="2"/>
</dbReference>
<evidence type="ECO:0000256" key="3">
    <source>
        <dbReference type="ARBA" id="ARBA00010157"/>
    </source>
</evidence>
<keyword evidence="10 15" id="KW-1133">Transmembrane helix</keyword>
<evidence type="ECO:0000256" key="15">
    <source>
        <dbReference type="SAM" id="Phobius"/>
    </source>
</evidence>
<dbReference type="InterPro" id="IPR036890">
    <property type="entry name" value="HATPase_C_sf"/>
</dbReference>
<evidence type="ECO:0000259" key="17">
    <source>
        <dbReference type="PROSITE" id="PS50156"/>
    </source>
</evidence>
<evidence type="ECO:0000256" key="7">
    <source>
        <dbReference type="ARBA" id="ARBA00022679"/>
    </source>
</evidence>
<dbReference type="CDD" id="cd00082">
    <property type="entry name" value="HisKA"/>
    <property type="match status" value="1"/>
</dbReference>
<dbReference type="Pfam" id="PF02518">
    <property type="entry name" value="HATPase_c"/>
    <property type="match status" value="1"/>
</dbReference>
<feature type="domain" description="Histidine kinase" evidence="16">
    <location>
        <begin position="255"/>
        <end position="466"/>
    </location>
</feature>
<dbReference type="SMART" id="SM00387">
    <property type="entry name" value="HATPase_c"/>
    <property type="match status" value="1"/>
</dbReference>
<feature type="region of interest" description="Disordered" evidence="14">
    <location>
        <begin position="1344"/>
        <end position="1379"/>
    </location>
</feature>
<keyword evidence="13" id="KW-0175">Coiled coil</keyword>
<evidence type="ECO:0000256" key="6">
    <source>
        <dbReference type="ARBA" id="ARBA00022553"/>
    </source>
</evidence>
<dbReference type="Gene3D" id="3.30.565.10">
    <property type="entry name" value="Histidine kinase-like ATPase, C-terminal domain"/>
    <property type="match status" value="1"/>
</dbReference>
<dbReference type="GO" id="GO:0005886">
    <property type="term" value="C:plasma membrane"/>
    <property type="evidence" value="ECO:0007669"/>
    <property type="project" value="UniProtKB-SubCell"/>
</dbReference>
<dbReference type="EC" id="2.7.13.3" evidence="4"/>
<comment type="subcellular location">
    <subcellularLocation>
        <location evidence="2">Cell membrane</location>
        <topology evidence="2">Multi-pass membrane protein</topology>
    </subcellularLocation>
</comment>
<feature type="transmembrane region" description="Helical" evidence="15">
    <location>
        <begin position="1260"/>
        <end position="1280"/>
    </location>
</feature>
<evidence type="ECO:0000313" key="19">
    <source>
        <dbReference type="EMBL" id="MDA0566078.1"/>
    </source>
</evidence>
<dbReference type="PROSITE" id="PS50156">
    <property type="entry name" value="SSD"/>
    <property type="match status" value="1"/>
</dbReference>
<feature type="transmembrane region" description="Helical" evidence="15">
    <location>
        <begin position="1175"/>
        <end position="1196"/>
    </location>
</feature>
<dbReference type="InterPro" id="IPR004869">
    <property type="entry name" value="MMPL_dom"/>
</dbReference>
<feature type="transmembrane region" description="Helical" evidence="15">
    <location>
        <begin position="1147"/>
        <end position="1168"/>
    </location>
</feature>
<feature type="compositionally biased region" description="Low complexity" evidence="14">
    <location>
        <begin position="1361"/>
        <end position="1370"/>
    </location>
</feature>
<dbReference type="PROSITE" id="PS50109">
    <property type="entry name" value="HIS_KIN"/>
    <property type="match status" value="1"/>
</dbReference>
<dbReference type="SUPFAM" id="SSF47384">
    <property type="entry name" value="Homodimeric domain of signal transducing histidine kinase"/>
    <property type="match status" value="1"/>
</dbReference>
<keyword evidence="12 15" id="KW-0472">Membrane</keyword>
<evidence type="ECO:0000313" key="20">
    <source>
        <dbReference type="Proteomes" id="UP001140076"/>
    </source>
</evidence>
<proteinExistence type="inferred from homology"/>
<dbReference type="Pfam" id="PF00672">
    <property type="entry name" value="HAMP"/>
    <property type="match status" value="1"/>
</dbReference>
<dbReference type="Gene3D" id="6.10.340.10">
    <property type="match status" value="1"/>
</dbReference>
<keyword evidence="5" id="KW-1003">Cell membrane</keyword>
<dbReference type="PANTHER" id="PTHR33406:SF11">
    <property type="entry name" value="MEMBRANE PROTEIN SCO6666-RELATED"/>
    <property type="match status" value="1"/>
</dbReference>
<dbReference type="SUPFAM" id="SSF158472">
    <property type="entry name" value="HAMP domain-like"/>
    <property type="match status" value="1"/>
</dbReference>
<evidence type="ECO:0000256" key="9">
    <source>
        <dbReference type="ARBA" id="ARBA00022777"/>
    </source>
</evidence>
<feature type="transmembrane region" description="Helical" evidence="15">
    <location>
        <begin position="565"/>
        <end position="585"/>
    </location>
</feature>
<keyword evidence="20" id="KW-1185">Reference proteome</keyword>
<protein>
    <recommendedName>
        <fullName evidence="4">histidine kinase</fullName>
        <ecNumber evidence="4">2.7.13.3</ecNumber>
    </recommendedName>
</protein>
<dbReference type="SUPFAM" id="SSF82866">
    <property type="entry name" value="Multidrug efflux transporter AcrB transmembrane domain"/>
    <property type="match status" value="2"/>
</dbReference>
<feature type="compositionally biased region" description="Low complexity" evidence="14">
    <location>
        <begin position="483"/>
        <end position="503"/>
    </location>
</feature>
<evidence type="ECO:0000256" key="14">
    <source>
        <dbReference type="SAM" id="MobiDB-lite"/>
    </source>
</evidence>
<feature type="transmembrane region" description="Helical" evidence="15">
    <location>
        <begin position="161"/>
        <end position="184"/>
    </location>
</feature>
<comment type="similarity">
    <text evidence="3">Belongs to the resistance-nodulation-cell division (RND) (TC 2.A.6) family. MmpL subfamily.</text>
</comment>
<keyword evidence="9" id="KW-0418">Kinase</keyword>
<dbReference type="PRINTS" id="PR00344">
    <property type="entry name" value="BCTRLSENSOR"/>
</dbReference>
<accession>A0A9X3NML1</accession>
<dbReference type="InterPro" id="IPR004358">
    <property type="entry name" value="Sig_transdc_His_kin-like_C"/>
</dbReference>
<name>A0A9X3NML1_9ACTN</name>
<evidence type="ECO:0000256" key="10">
    <source>
        <dbReference type="ARBA" id="ARBA00022989"/>
    </source>
</evidence>
<evidence type="ECO:0000256" key="8">
    <source>
        <dbReference type="ARBA" id="ARBA00022692"/>
    </source>
</evidence>
<dbReference type="Proteomes" id="UP001140076">
    <property type="component" value="Unassembled WGS sequence"/>
</dbReference>
<evidence type="ECO:0000256" key="1">
    <source>
        <dbReference type="ARBA" id="ARBA00000085"/>
    </source>
</evidence>
<evidence type="ECO:0000256" key="2">
    <source>
        <dbReference type="ARBA" id="ARBA00004651"/>
    </source>
</evidence>
<keyword evidence="11" id="KW-0902">Two-component regulatory system</keyword>
<evidence type="ECO:0000259" key="18">
    <source>
        <dbReference type="PROSITE" id="PS50885"/>
    </source>
</evidence>
<dbReference type="PANTHER" id="PTHR33406">
    <property type="entry name" value="MEMBRANE PROTEIN MJ1562-RELATED"/>
    <property type="match status" value="1"/>
</dbReference>
<feature type="transmembrane region" description="Helical" evidence="15">
    <location>
        <begin position="892"/>
        <end position="920"/>
    </location>
</feature>
<dbReference type="FunFam" id="1.10.287.130:FF:000001">
    <property type="entry name" value="Two-component sensor histidine kinase"/>
    <property type="match status" value="1"/>
</dbReference>
<reference evidence="19" key="1">
    <citation type="submission" date="2021-10" db="EMBL/GenBank/DDBJ databases">
        <title>Streptomonospora sp. nov., isolated from mangrove soil.</title>
        <authorList>
            <person name="Chen X."/>
            <person name="Ge X."/>
            <person name="Liu W."/>
        </authorList>
    </citation>
    <scope>NUCLEOTIDE SEQUENCE</scope>
    <source>
        <strain evidence="19">S1-112</strain>
    </source>
</reference>
<dbReference type="GO" id="GO:0000155">
    <property type="term" value="F:phosphorelay sensor kinase activity"/>
    <property type="evidence" value="ECO:0007669"/>
    <property type="project" value="InterPro"/>
</dbReference>
<feature type="transmembrane region" description="Helical" evidence="15">
    <location>
        <begin position="825"/>
        <end position="845"/>
    </location>
</feature>
<dbReference type="InterPro" id="IPR050545">
    <property type="entry name" value="Mycobact_MmpL"/>
</dbReference>
<dbReference type="Pfam" id="PF03176">
    <property type="entry name" value="MMPL"/>
    <property type="match status" value="2"/>
</dbReference>
<feature type="transmembrane region" description="Helical" evidence="15">
    <location>
        <begin position="851"/>
        <end position="871"/>
    </location>
</feature>
<feature type="compositionally biased region" description="Gly residues" evidence="14">
    <location>
        <begin position="1347"/>
        <end position="1360"/>
    </location>
</feature>
<evidence type="ECO:0000256" key="5">
    <source>
        <dbReference type="ARBA" id="ARBA00022475"/>
    </source>
</evidence>
<dbReference type="EMBL" id="JAJAQC010000029">
    <property type="protein sequence ID" value="MDA0566078.1"/>
    <property type="molecule type" value="Genomic_DNA"/>
</dbReference>
<evidence type="ECO:0000259" key="16">
    <source>
        <dbReference type="PROSITE" id="PS50109"/>
    </source>
</evidence>
<feature type="region of interest" description="Disordered" evidence="14">
    <location>
        <begin position="467"/>
        <end position="542"/>
    </location>
</feature>
<evidence type="ECO:0000256" key="4">
    <source>
        <dbReference type="ARBA" id="ARBA00012438"/>
    </source>
</evidence>
<dbReference type="InterPro" id="IPR003660">
    <property type="entry name" value="HAMP_dom"/>
</dbReference>
<evidence type="ECO:0000256" key="11">
    <source>
        <dbReference type="ARBA" id="ARBA00023012"/>
    </source>
</evidence>
<feature type="transmembrane region" description="Helical" evidence="15">
    <location>
        <begin position="1286"/>
        <end position="1313"/>
    </location>
</feature>
<organism evidence="19 20">
    <name type="scientific">Streptomonospora mangrovi</name>
    <dbReference type="NCBI Taxonomy" id="2883123"/>
    <lineage>
        <taxon>Bacteria</taxon>
        <taxon>Bacillati</taxon>
        <taxon>Actinomycetota</taxon>
        <taxon>Actinomycetes</taxon>
        <taxon>Streptosporangiales</taxon>
        <taxon>Nocardiopsidaceae</taxon>
        <taxon>Streptomonospora</taxon>
    </lineage>
</organism>
<dbReference type="Gene3D" id="1.10.287.130">
    <property type="match status" value="1"/>
</dbReference>
<dbReference type="SMART" id="SM00388">
    <property type="entry name" value="HisKA"/>
    <property type="match status" value="1"/>
</dbReference>
<feature type="transmembrane region" description="Helical" evidence="15">
    <location>
        <begin position="800"/>
        <end position="818"/>
    </location>
</feature>
<dbReference type="Pfam" id="PF00512">
    <property type="entry name" value="HisKA"/>
    <property type="match status" value="1"/>
</dbReference>
<evidence type="ECO:0000256" key="13">
    <source>
        <dbReference type="SAM" id="Coils"/>
    </source>
</evidence>
<evidence type="ECO:0000256" key="12">
    <source>
        <dbReference type="ARBA" id="ARBA00023136"/>
    </source>
</evidence>
<gene>
    <name evidence="19" type="ORF">LG943_17410</name>
</gene>
<keyword evidence="8 15" id="KW-0812">Transmembrane</keyword>
<comment type="catalytic activity">
    <reaction evidence="1">
        <text>ATP + protein L-histidine = ADP + protein N-phospho-L-histidine.</text>
        <dbReference type="EC" id="2.7.13.3"/>
    </reaction>
</comment>
<dbReference type="CDD" id="cd00075">
    <property type="entry name" value="HATPase"/>
    <property type="match status" value="1"/>
</dbReference>
<dbReference type="InterPro" id="IPR000731">
    <property type="entry name" value="SSD"/>
</dbReference>
<feature type="coiled-coil region" evidence="13">
    <location>
        <begin position="661"/>
        <end position="693"/>
    </location>
</feature>
<feature type="domain" description="HAMP" evidence="18">
    <location>
        <begin position="185"/>
        <end position="240"/>
    </location>
</feature>
<dbReference type="InterPro" id="IPR005467">
    <property type="entry name" value="His_kinase_dom"/>
</dbReference>
<dbReference type="InterPro" id="IPR003661">
    <property type="entry name" value="HisK_dim/P_dom"/>
</dbReference>
<feature type="transmembrane region" description="Helical" evidence="15">
    <location>
        <begin position="1208"/>
        <end position="1228"/>
    </location>
</feature>
<keyword evidence="7" id="KW-0808">Transferase</keyword>
<dbReference type="InterPro" id="IPR003594">
    <property type="entry name" value="HATPase_dom"/>
</dbReference>
<comment type="caution">
    <text evidence="19">The sequence shown here is derived from an EMBL/GenBank/DDBJ whole genome shotgun (WGS) entry which is preliminary data.</text>
</comment>
<feature type="transmembrane region" description="Helical" evidence="15">
    <location>
        <begin position="926"/>
        <end position="950"/>
    </location>
</feature>
<sequence>MRTRFGRPRTLRGRILVAITALMAVALTTVAAVSAVSLHDYLMKRTDERVTVAAELVRAGQNQVFSHVPAELVRRVAVPSDFVIEMRTDPPGGGAPRVERLQGRGPLLMAGLDPASAPDDVFTVRRDHRPYRVELVPLPSYDATVLIGLPLEPVHAIVRRLLLIEALAGTGVLLAVAAAGSAAVRRGLRPLDDVVATAEAIASGELDRRVPVPSAEAATEAGRLTASINRMLERLQAALSARAESEERMRRFVADASHELRTPLTSIRGYLQMVAQGVVDVRRRPDVITRSEQESARMAAIVDDLLYLARLDEHPVPRREVVALGRIVADSVADARAAQPARAWRAEIAVEGLVLGDEQGLRQAVANLLANVRVHTPDTSPAAAVLRREGDRLVLSVSDSGPGVPEESARFVFERFYRGAASTRRPGSGLGLPIVRAVMRAHGGDAEFTSSVAGGTTVRLVFPPLGAARSGTPARHGADLRGDLPAGLPGAPAGRGPAAAPGGADRDDSLAAASGFSSPSHRPRDAASSASGVLSADRSTPVRRGQTSMAQLLYRLGRFAFRRRWLVLVTWLVVLAGAAGAAAAFRVPLDDTFSIPGTESQETQDLLRERFPAAEGSTVTVVLRAPDGADIVEEERYADAVRATAAELEDVAGVESVTDPYAALAQARDTYDQEIADAEAEAVEQAREQVEQQVPPGTPGRDQVVAGLLPEAEDQARAQVAREAPEFDRDEVVSRIPLFAESRTTALLQVRLDQPDGQVDRDTVEAVVATDGPARDAGMDVEYGGQAVSVTPPTVGAGEAVGVGAALVVLLVNFGAVVAAGLPVLIALFGVGVGMALLLATSSLLELTSTAPIMAMMLGLAVGIDYVLFVLSRHRRQLADGMEPEESAARAIGTAGSAVVFAGVTVAIALLGLLVVGIPFLTVMGLASVVTVAVAVLTAITLLPALLGFLGRRVTACRLPVLGRRADAAMRSERTVSARWVRLVTRRPLVPMLAVLAILVAALVPLRDLHLGLVNDSTSAEDTTQRQAYEIITEEFGPGFSAPLVVVADLTGVPDAAAAAEDAAEHLGDLEGVAEVAPPQLNDIGDTAIVSVVPEHGPSSHATEDLLHEVRAQAGDIDRDTGARITVTGSTASAIDVSQRLQDALPVFLAVVVGLALVLMAMVFRSVLVPLKAALGFVLSAGAALGVTVAVFQWGYGAELINVVPAPTLLAFMPILLIGILFGLAMDYEVFLVSRMREEYVHGGDARAAITTGFTQGARVVTAAAVIMVAVFAAFVFGHNEMVKPIAFALAAGVLFDAFLVRMTLVPAVMALFGRAAWWLPRWLDALLPNVDVEGEGLAPVPAPSGAAGGAGAPGAGAGEADGAEAVPAAEAERGAARR</sequence>
<dbReference type="SUPFAM" id="SSF55874">
    <property type="entry name" value="ATPase domain of HSP90 chaperone/DNA topoisomerase II/histidine kinase"/>
    <property type="match status" value="1"/>
</dbReference>
<feature type="domain" description="SSD" evidence="17">
    <location>
        <begin position="817"/>
        <end position="949"/>
    </location>
</feature>